<reference evidence="2 3" key="1">
    <citation type="submission" date="2018-06" db="EMBL/GenBank/DDBJ databases">
        <authorList>
            <consortium name="Pathogen Informatics"/>
            <person name="Doyle S."/>
        </authorList>
    </citation>
    <scope>NUCLEOTIDE SEQUENCE [LARGE SCALE GENOMIC DNA]</scope>
    <source>
        <strain evidence="2 3">NCTC10526</strain>
    </source>
</reference>
<dbReference type="AlphaFoldDB" id="A0A379LK03"/>
<dbReference type="STRING" id="1123034.GCA_000685805_00405"/>
<evidence type="ECO:0000256" key="1">
    <source>
        <dbReference type="SAM" id="Phobius"/>
    </source>
</evidence>
<proteinExistence type="predicted"/>
<dbReference type="InterPro" id="IPR023124">
    <property type="entry name" value="DUF3239_dom_sf"/>
</dbReference>
<dbReference type="EMBL" id="UGVC01000001">
    <property type="protein sequence ID" value="SUD90873.1"/>
    <property type="molecule type" value="Genomic_DNA"/>
</dbReference>
<keyword evidence="3" id="KW-1185">Reference proteome</keyword>
<dbReference type="InterPro" id="IPR021632">
    <property type="entry name" value="DUF3239"/>
</dbReference>
<name>A0A379LK03_9GAMM</name>
<dbReference type="Proteomes" id="UP000254123">
    <property type="component" value="Unassembled WGS sequence"/>
</dbReference>
<gene>
    <name evidence="2" type="ORF">NCTC10526_01219</name>
</gene>
<keyword evidence="1" id="KW-0812">Transmembrane</keyword>
<dbReference type="Gene3D" id="2.40.410.10">
    <property type="entry name" value="putative membrane protein from Corynebacterium diphtheriae superfamily"/>
    <property type="match status" value="1"/>
</dbReference>
<accession>A0A379LK03</accession>
<sequence length="206" mass="23551">MDKKTTISNDTTSSNPVDVEVKPLVWFRHSPTIGIFLCLLFILSIVGLYYDIRSIAFVIVVIVMTFFHWMDVKKHFQADSNPGLVISTQPTLVAVSTDLTKGVGSYPAIKIIKCSKLKGVHVGDMLPTVASYQNYEELDFPFWPNFNPIPVRYATDDKNTINKAMQSYSKSQLQNLRQYIKQIEPPYEEGLYLIHTEDSDWNESDY</sequence>
<organism evidence="2 3">
    <name type="scientific">Psychrobacter phenylpyruvicus</name>
    <dbReference type="NCBI Taxonomy" id="29432"/>
    <lineage>
        <taxon>Bacteria</taxon>
        <taxon>Pseudomonadati</taxon>
        <taxon>Pseudomonadota</taxon>
        <taxon>Gammaproteobacteria</taxon>
        <taxon>Moraxellales</taxon>
        <taxon>Moraxellaceae</taxon>
        <taxon>Psychrobacter</taxon>
    </lineage>
</organism>
<keyword evidence="1" id="KW-0472">Membrane</keyword>
<feature type="transmembrane region" description="Helical" evidence="1">
    <location>
        <begin position="32"/>
        <end position="49"/>
    </location>
</feature>
<dbReference type="RefSeq" id="WP_028858075.1">
    <property type="nucleotide sequence ID" value="NZ_CAJHAQ010000001.1"/>
</dbReference>
<evidence type="ECO:0000313" key="3">
    <source>
        <dbReference type="Proteomes" id="UP000254123"/>
    </source>
</evidence>
<dbReference type="Pfam" id="PF11580">
    <property type="entry name" value="DUF3239"/>
    <property type="match status" value="1"/>
</dbReference>
<evidence type="ECO:0000313" key="2">
    <source>
        <dbReference type="EMBL" id="SUD90873.1"/>
    </source>
</evidence>
<feature type="transmembrane region" description="Helical" evidence="1">
    <location>
        <begin position="55"/>
        <end position="72"/>
    </location>
</feature>
<protein>
    <submittedName>
        <fullName evidence="2">Protein of uncharacterized function (DUF3239)</fullName>
    </submittedName>
</protein>
<keyword evidence="1" id="KW-1133">Transmembrane helix</keyword>